<accession>A0A3B0SLI5</accession>
<protein>
    <submittedName>
        <fullName evidence="1">Uncharacterized protein</fullName>
    </submittedName>
</protein>
<evidence type="ECO:0000313" key="1">
    <source>
        <dbReference type="EMBL" id="VAV95735.1"/>
    </source>
</evidence>
<gene>
    <name evidence="1" type="ORF">MNBD_ALPHA08-284</name>
</gene>
<organism evidence="1">
    <name type="scientific">hydrothermal vent metagenome</name>
    <dbReference type="NCBI Taxonomy" id="652676"/>
    <lineage>
        <taxon>unclassified sequences</taxon>
        <taxon>metagenomes</taxon>
        <taxon>ecological metagenomes</taxon>
    </lineage>
</organism>
<dbReference type="AlphaFoldDB" id="A0A3B0SLI5"/>
<proteinExistence type="predicted"/>
<sequence>MANRLAVAEQGLFAVGQNLFDRHVDAAMGNDEYWAGVFAYRPVYGLGCATEKLLIRLNTRRDGAAITVQPVLEPGIFSAALIGAKIAFFQTGEFNDRALQNFIDNISRLAGPLQGAGADGGNRLASKLAFCLMGLGDAGVIERNISIALQAPVKVPVSLAVADIVELLVGDHGGWVKGEWFAGQVIEFVCRAHYSWLS</sequence>
<name>A0A3B0SLI5_9ZZZZ</name>
<dbReference type="EMBL" id="UOEC01000129">
    <property type="protein sequence ID" value="VAV95735.1"/>
    <property type="molecule type" value="Genomic_DNA"/>
</dbReference>
<reference evidence="1" key="1">
    <citation type="submission" date="2018-06" db="EMBL/GenBank/DDBJ databases">
        <authorList>
            <person name="Zhirakovskaya E."/>
        </authorList>
    </citation>
    <scope>NUCLEOTIDE SEQUENCE</scope>
</reference>